<dbReference type="STRING" id="71999.KPaMU14_01565"/>
<dbReference type="Proteomes" id="UP000009877">
    <property type="component" value="Unassembled WGS sequence"/>
</dbReference>
<evidence type="ECO:0000256" key="6">
    <source>
        <dbReference type="ARBA" id="ARBA00022777"/>
    </source>
</evidence>
<keyword evidence="5" id="KW-0547">Nucleotide-binding</keyword>
<dbReference type="GO" id="GO:0003848">
    <property type="term" value="F:2-amino-4-hydroxy-6-hydroxymethyldihydropteridine diphosphokinase activity"/>
    <property type="evidence" value="ECO:0007669"/>
    <property type="project" value="UniProtKB-EC"/>
</dbReference>
<accession>M2XEF0</accession>
<keyword evidence="11" id="KW-1185">Reference proteome</keyword>
<dbReference type="InterPro" id="IPR035907">
    <property type="entry name" value="Hppk_sf"/>
</dbReference>
<comment type="caution">
    <text evidence="10">The sequence shown here is derived from an EMBL/GenBank/DDBJ whole genome shotgun (WGS) entry which is preliminary data.</text>
</comment>
<dbReference type="EC" id="2.7.6.3" evidence="3"/>
<evidence type="ECO:0000256" key="3">
    <source>
        <dbReference type="ARBA" id="ARBA00013253"/>
    </source>
</evidence>
<evidence type="ECO:0000256" key="5">
    <source>
        <dbReference type="ARBA" id="ARBA00022741"/>
    </source>
</evidence>
<evidence type="ECO:0000256" key="4">
    <source>
        <dbReference type="ARBA" id="ARBA00022679"/>
    </source>
</evidence>
<feature type="domain" description="7,8-dihydro-6-hydroxymethylpterin-pyrophosphokinase" evidence="9">
    <location>
        <begin position="89"/>
        <end position="100"/>
    </location>
</feature>
<comment type="catalytic activity">
    <reaction evidence="1">
        <text>6-hydroxymethyl-7,8-dihydropterin + ATP = (7,8-dihydropterin-6-yl)methyl diphosphate + AMP + H(+)</text>
        <dbReference type="Rhea" id="RHEA:11412"/>
        <dbReference type="ChEBI" id="CHEBI:15378"/>
        <dbReference type="ChEBI" id="CHEBI:30616"/>
        <dbReference type="ChEBI" id="CHEBI:44841"/>
        <dbReference type="ChEBI" id="CHEBI:72950"/>
        <dbReference type="ChEBI" id="CHEBI:456215"/>
        <dbReference type="EC" id="2.7.6.3"/>
    </reaction>
</comment>
<evidence type="ECO:0000256" key="7">
    <source>
        <dbReference type="ARBA" id="ARBA00022840"/>
    </source>
</evidence>
<dbReference type="EMBL" id="ANHZ02000003">
    <property type="protein sequence ID" value="EME37491.1"/>
    <property type="molecule type" value="Genomic_DNA"/>
</dbReference>
<dbReference type="PROSITE" id="PS00794">
    <property type="entry name" value="HPPK"/>
    <property type="match status" value="1"/>
</dbReference>
<dbReference type="PANTHER" id="PTHR43071:SF1">
    <property type="entry name" value="2-AMINO-4-HYDROXY-6-HYDROXYMETHYLDIHYDROPTERIDINE PYROPHOSPHOKINASE"/>
    <property type="match status" value="1"/>
</dbReference>
<evidence type="ECO:0000259" key="9">
    <source>
        <dbReference type="PROSITE" id="PS00794"/>
    </source>
</evidence>
<dbReference type="Gene3D" id="3.30.70.560">
    <property type="entry name" value="7,8-Dihydro-6-hydroxymethylpterin-pyrophosphokinase HPPK"/>
    <property type="match status" value="1"/>
</dbReference>
<gene>
    <name evidence="10" type="ORF">C884_01542</name>
</gene>
<proteinExistence type="predicted"/>
<dbReference type="InterPro" id="IPR000550">
    <property type="entry name" value="Hppk"/>
</dbReference>
<sequence length="175" mass="18971">MPRALIGMGSNLGDRGQLLRSAVEQLRAAPGVSVEAVSPIAITDPVGGPPGQPQFLNGVVRLSTELSPRELLALCQRIEADHDRVRLERWGPRTLDLDIIDFDGAVMDDPELTIPHPRAHERAFVLFPWALLEPQAELAGSRIAELAAQASDARGVRAQTFRLEDAPGEDETADD</sequence>
<dbReference type="GO" id="GO:0046656">
    <property type="term" value="P:folic acid biosynthetic process"/>
    <property type="evidence" value="ECO:0007669"/>
    <property type="project" value="UniProtKB-KW"/>
</dbReference>
<keyword evidence="4" id="KW-0808">Transferase</keyword>
<dbReference type="Pfam" id="PF01288">
    <property type="entry name" value="HPPK"/>
    <property type="match status" value="1"/>
</dbReference>
<evidence type="ECO:0000313" key="11">
    <source>
        <dbReference type="Proteomes" id="UP000009877"/>
    </source>
</evidence>
<dbReference type="RefSeq" id="WP_006213599.1">
    <property type="nucleotide sequence ID" value="NZ_ANHZ02000003.1"/>
</dbReference>
<dbReference type="GO" id="GO:0016301">
    <property type="term" value="F:kinase activity"/>
    <property type="evidence" value="ECO:0007669"/>
    <property type="project" value="UniProtKB-KW"/>
</dbReference>
<name>M2XEF0_9MICC</name>
<protein>
    <recommendedName>
        <fullName evidence="3">2-amino-4-hydroxy-6-hydroxymethyldihydropteridine diphosphokinase</fullName>
        <ecNumber evidence="3">2.7.6.3</ecNumber>
    </recommendedName>
</protein>
<evidence type="ECO:0000256" key="1">
    <source>
        <dbReference type="ARBA" id="ARBA00000198"/>
    </source>
</evidence>
<comment type="pathway">
    <text evidence="2">Cofactor biosynthesis; tetrahydrofolate biosynthesis; 2-amino-4-hydroxy-6-hydroxymethyl-7,8-dihydropteridine diphosphate from 7,8-dihydroneopterin triphosphate: step 4/4.</text>
</comment>
<keyword evidence="7" id="KW-0067">ATP-binding</keyword>
<dbReference type="GO" id="GO:0005524">
    <property type="term" value="F:ATP binding"/>
    <property type="evidence" value="ECO:0007669"/>
    <property type="project" value="UniProtKB-KW"/>
</dbReference>
<keyword evidence="6" id="KW-0418">Kinase</keyword>
<reference evidence="10 11" key="1">
    <citation type="journal article" date="2014" name="Genome Announc.">
        <title>Draft Genome Sequence of Kocuria palustris PEL.</title>
        <authorList>
            <person name="Sharma G."/>
            <person name="Khatri I."/>
            <person name="Subramanian S."/>
        </authorList>
    </citation>
    <scope>NUCLEOTIDE SEQUENCE [LARGE SCALE GENOMIC DNA]</scope>
    <source>
        <strain evidence="10 11">PEL</strain>
    </source>
</reference>
<keyword evidence="8" id="KW-0289">Folate biosynthesis</keyword>
<evidence type="ECO:0000256" key="2">
    <source>
        <dbReference type="ARBA" id="ARBA00005051"/>
    </source>
</evidence>
<dbReference type="CDD" id="cd00483">
    <property type="entry name" value="HPPK"/>
    <property type="match status" value="1"/>
</dbReference>
<dbReference type="PANTHER" id="PTHR43071">
    <property type="entry name" value="2-AMINO-4-HYDROXY-6-HYDROXYMETHYLDIHYDROPTERIDINE PYROPHOSPHOKINASE"/>
    <property type="match status" value="1"/>
</dbReference>
<dbReference type="GO" id="GO:0046654">
    <property type="term" value="P:tetrahydrofolate biosynthetic process"/>
    <property type="evidence" value="ECO:0007669"/>
    <property type="project" value="UniProtKB-UniPathway"/>
</dbReference>
<organism evidence="10 11">
    <name type="scientific">Kocuria palustris PEL</name>
    <dbReference type="NCBI Taxonomy" id="1236550"/>
    <lineage>
        <taxon>Bacteria</taxon>
        <taxon>Bacillati</taxon>
        <taxon>Actinomycetota</taxon>
        <taxon>Actinomycetes</taxon>
        <taxon>Micrococcales</taxon>
        <taxon>Micrococcaceae</taxon>
        <taxon>Kocuria</taxon>
    </lineage>
</organism>
<dbReference type="SUPFAM" id="SSF55083">
    <property type="entry name" value="6-hydroxymethyl-7,8-dihydropterin pyrophosphokinase, HPPK"/>
    <property type="match status" value="1"/>
</dbReference>
<dbReference type="UniPathway" id="UPA00077">
    <property type="reaction ID" value="UER00155"/>
</dbReference>
<evidence type="ECO:0000256" key="8">
    <source>
        <dbReference type="ARBA" id="ARBA00022909"/>
    </source>
</evidence>
<dbReference type="AlphaFoldDB" id="M2XEF0"/>
<dbReference type="NCBIfam" id="TIGR01498">
    <property type="entry name" value="folK"/>
    <property type="match status" value="1"/>
</dbReference>
<evidence type="ECO:0000313" key="10">
    <source>
        <dbReference type="EMBL" id="EME37491.1"/>
    </source>
</evidence>